<dbReference type="Proteomes" id="UP001058003">
    <property type="component" value="Chromosome"/>
</dbReference>
<sequence length="118" mass="13333">MTAYEHVIVVVDPTTSESRWPDGQWKRQTPPGGSAEVRQISPARIITAEGERWLPSMTGPPGEWRKPLAANTDPFQAIHLTRLLDEFTRLGWRLVSQAGGWHAWLLQRPLTDNEQPSP</sequence>
<accession>A0A9Q9ISP7</accession>
<proteinExistence type="predicted"/>
<feature type="region of interest" description="Disordered" evidence="1">
    <location>
        <begin position="16"/>
        <end position="37"/>
    </location>
</feature>
<protein>
    <submittedName>
        <fullName evidence="2">Uncharacterized protein</fullName>
    </submittedName>
</protein>
<dbReference type="EMBL" id="CP073767">
    <property type="protein sequence ID" value="UWZ58699.1"/>
    <property type="molecule type" value="Genomic_DNA"/>
</dbReference>
<evidence type="ECO:0000313" key="2">
    <source>
        <dbReference type="EMBL" id="UWZ58699.1"/>
    </source>
</evidence>
<evidence type="ECO:0000256" key="1">
    <source>
        <dbReference type="SAM" id="MobiDB-lite"/>
    </source>
</evidence>
<dbReference type="RefSeq" id="WP_156089665.1">
    <property type="nucleotide sequence ID" value="NZ_CP073767.1"/>
</dbReference>
<reference evidence="2" key="1">
    <citation type="submission" date="2021-04" db="EMBL/GenBank/DDBJ databases">
        <title>Dactylosporangium aurantiacum NRRL B-8018 full assembly.</title>
        <authorList>
            <person name="Hartkoorn R.C."/>
            <person name="Beaudoing E."/>
            <person name="Hot D."/>
        </authorList>
    </citation>
    <scope>NUCLEOTIDE SEQUENCE</scope>
    <source>
        <strain evidence="2">NRRL B-8018</strain>
    </source>
</reference>
<gene>
    <name evidence="2" type="ORF">Daura_22545</name>
</gene>
<dbReference type="AlphaFoldDB" id="A0A9Q9ISP7"/>
<organism evidence="2 3">
    <name type="scientific">Dactylosporangium aurantiacum</name>
    <dbReference type="NCBI Taxonomy" id="35754"/>
    <lineage>
        <taxon>Bacteria</taxon>
        <taxon>Bacillati</taxon>
        <taxon>Actinomycetota</taxon>
        <taxon>Actinomycetes</taxon>
        <taxon>Micromonosporales</taxon>
        <taxon>Micromonosporaceae</taxon>
        <taxon>Dactylosporangium</taxon>
    </lineage>
</organism>
<name>A0A9Q9ISP7_9ACTN</name>
<evidence type="ECO:0000313" key="3">
    <source>
        <dbReference type="Proteomes" id="UP001058003"/>
    </source>
</evidence>
<keyword evidence="3" id="KW-1185">Reference proteome</keyword>
<dbReference type="KEGG" id="daur:Daura_22545"/>